<dbReference type="AlphaFoldDB" id="A0A0P4WAL4"/>
<evidence type="ECO:0000256" key="8">
    <source>
        <dbReference type="ARBA" id="ARBA00043025"/>
    </source>
</evidence>
<dbReference type="SUPFAM" id="SSF55347">
    <property type="entry name" value="Glyceraldehyde-3-phosphate dehydrogenase-like, C-terminal domain"/>
    <property type="match status" value="1"/>
</dbReference>
<proteinExistence type="inferred from homology"/>
<organism evidence="13">
    <name type="scientific">Scylla olivacea</name>
    <name type="common">Orange mud crab</name>
    <name type="synonym">Cancer olivacea</name>
    <dbReference type="NCBI Taxonomy" id="85551"/>
    <lineage>
        <taxon>Eukaryota</taxon>
        <taxon>Metazoa</taxon>
        <taxon>Ecdysozoa</taxon>
        <taxon>Arthropoda</taxon>
        <taxon>Crustacea</taxon>
        <taxon>Multicrustacea</taxon>
        <taxon>Malacostraca</taxon>
        <taxon>Eumalacostraca</taxon>
        <taxon>Eucarida</taxon>
        <taxon>Decapoda</taxon>
        <taxon>Pleocyemata</taxon>
        <taxon>Brachyura</taxon>
        <taxon>Eubrachyura</taxon>
        <taxon>Portunoidea</taxon>
        <taxon>Portunidae</taxon>
        <taxon>Portuninae</taxon>
        <taxon>Scylla</taxon>
    </lineage>
</organism>
<feature type="domain" description="GFO/IDH/MocA-like oxidoreductase" evidence="12">
    <location>
        <begin position="135"/>
        <end position="249"/>
    </location>
</feature>
<dbReference type="InterPro" id="IPR055170">
    <property type="entry name" value="GFO_IDH_MocA-like_dom"/>
</dbReference>
<dbReference type="PANTHER" id="PTHR22604:SF105">
    <property type="entry name" value="TRANS-1,2-DIHYDROBENZENE-1,2-DIOL DEHYDROGENASE"/>
    <property type="match status" value="1"/>
</dbReference>
<dbReference type="Pfam" id="PF22725">
    <property type="entry name" value="GFO_IDH_MocA_C3"/>
    <property type="match status" value="1"/>
</dbReference>
<dbReference type="Gene3D" id="3.30.360.10">
    <property type="entry name" value="Dihydrodipicolinate Reductase, domain 2"/>
    <property type="match status" value="1"/>
</dbReference>
<keyword evidence="2" id="KW-0560">Oxidoreductase</keyword>
<evidence type="ECO:0000259" key="11">
    <source>
        <dbReference type="Pfam" id="PF01408"/>
    </source>
</evidence>
<dbReference type="SUPFAM" id="SSF51735">
    <property type="entry name" value="NAD(P)-binding Rossmann-fold domains"/>
    <property type="match status" value="1"/>
</dbReference>
<feature type="domain" description="Gfo/Idh/MocA-like oxidoreductase N-terminal" evidence="11">
    <location>
        <begin position="6"/>
        <end position="123"/>
    </location>
</feature>
<dbReference type="GO" id="GO:0000166">
    <property type="term" value="F:nucleotide binding"/>
    <property type="evidence" value="ECO:0007669"/>
    <property type="project" value="InterPro"/>
</dbReference>
<dbReference type="InterPro" id="IPR000683">
    <property type="entry name" value="Gfo/Idh/MocA-like_OxRdtase_N"/>
</dbReference>
<comment type="similarity">
    <text evidence="1">Belongs to the Gfo/Idh/MocA family.</text>
</comment>
<comment type="catalytic activity">
    <reaction evidence="9">
        <text>(1R,2R)-1,2-dihydrobenzene-1,2-diol + NADP(+) = catechol + NADPH + H(+)</text>
        <dbReference type="Rhea" id="RHEA:16729"/>
        <dbReference type="ChEBI" id="CHEBI:10702"/>
        <dbReference type="ChEBI" id="CHEBI:15378"/>
        <dbReference type="ChEBI" id="CHEBI:18135"/>
        <dbReference type="ChEBI" id="CHEBI:57783"/>
        <dbReference type="ChEBI" id="CHEBI:58349"/>
        <dbReference type="EC" id="1.3.1.20"/>
    </reaction>
</comment>
<evidence type="ECO:0000259" key="12">
    <source>
        <dbReference type="Pfam" id="PF22725"/>
    </source>
</evidence>
<evidence type="ECO:0000256" key="4">
    <source>
        <dbReference type="ARBA" id="ARBA00038984"/>
    </source>
</evidence>
<evidence type="ECO:0000256" key="9">
    <source>
        <dbReference type="ARBA" id="ARBA00047423"/>
    </source>
</evidence>
<evidence type="ECO:0000256" key="1">
    <source>
        <dbReference type="ARBA" id="ARBA00010928"/>
    </source>
</evidence>
<evidence type="ECO:0000256" key="2">
    <source>
        <dbReference type="ARBA" id="ARBA00023002"/>
    </source>
</evidence>
<dbReference type="InterPro" id="IPR050984">
    <property type="entry name" value="Gfo/Idh/MocA_domain"/>
</dbReference>
<protein>
    <recommendedName>
        <fullName evidence="5">Trans-1,2-dihydrobenzene-1,2-diol dehydrogenase</fullName>
        <ecNumber evidence="4">1.1.1.179</ecNumber>
        <ecNumber evidence="3">1.3.1.20</ecNumber>
    </recommendedName>
    <alternativeName>
        <fullName evidence="8">D-xylose 1-dehydrogenase</fullName>
    </alternativeName>
    <alternativeName>
        <fullName evidence="7">D-xylose-NADP dehydrogenase</fullName>
    </alternativeName>
    <alternativeName>
        <fullName evidence="6">Dimeric dihydrodiol dehydrogenase</fullName>
    </alternativeName>
</protein>
<name>A0A0P4WAL4_SCYOL</name>
<dbReference type="EMBL" id="GDRN01058120">
    <property type="protein sequence ID" value="JAI65635.1"/>
    <property type="molecule type" value="Transcribed_RNA"/>
</dbReference>
<dbReference type="GO" id="GO:0047837">
    <property type="term" value="F:D-xylose 1-dehydrogenase (NADP+) activity"/>
    <property type="evidence" value="ECO:0007669"/>
    <property type="project" value="UniProtKB-EC"/>
</dbReference>
<dbReference type="Pfam" id="PF01408">
    <property type="entry name" value="GFO_IDH_MocA"/>
    <property type="match status" value="1"/>
</dbReference>
<accession>A0A0P4WAL4</accession>
<evidence type="ECO:0000256" key="10">
    <source>
        <dbReference type="ARBA" id="ARBA00049233"/>
    </source>
</evidence>
<sequence>MACPTRWGIVSAGMISSDFVASLKALPADEHRVVAVAARSLQSAKAFAARHGIEKSYGSYSELASDPDIDVVYVGAVQTKHLEVASQILRSGKAVLCEKPLCMNVRETQKLLDVARENKVFLMEAIWSRFFPVYKELGRRIKAGEIGDVVQVIASFGRNLQHLQRLQTKETGGGVTLDIALYPIQLTSFVMGGERPLKILAGGHLNVHEVDETISASLVYSKGRVASISASMKVDLPSEAHIIGTKGTIKIPFPVWCPEHLEGPSGNFEALLPKTGETFNYDNSQGLMYEAMEVRRCLKEGLLESPGVSHAESLTIATIMEAVRTQVGTVYPQDFQ</sequence>
<dbReference type="Gene3D" id="3.40.50.720">
    <property type="entry name" value="NAD(P)-binding Rossmann-like Domain"/>
    <property type="match status" value="1"/>
</dbReference>
<dbReference type="EC" id="1.1.1.179" evidence="4"/>
<dbReference type="InterPro" id="IPR036291">
    <property type="entry name" value="NAD(P)-bd_dom_sf"/>
</dbReference>
<comment type="catalytic activity">
    <reaction evidence="10">
        <text>D-xylose + NADP(+) = D-xylono-1,5-lactone + NADPH + H(+)</text>
        <dbReference type="Rhea" id="RHEA:22000"/>
        <dbReference type="ChEBI" id="CHEBI:15378"/>
        <dbReference type="ChEBI" id="CHEBI:15867"/>
        <dbReference type="ChEBI" id="CHEBI:53455"/>
        <dbReference type="ChEBI" id="CHEBI:57783"/>
        <dbReference type="ChEBI" id="CHEBI:58349"/>
        <dbReference type="EC" id="1.1.1.179"/>
    </reaction>
</comment>
<evidence type="ECO:0000256" key="3">
    <source>
        <dbReference type="ARBA" id="ARBA00038853"/>
    </source>
</evidence>
<evidence type="ECO:0000256" key="7">
    <source>
        <dbReference type="ARBA" id="ARBA00042988"/>
    </source>
</evidence>
<dbReference type="GO" id="GO:0047115">
    <property type="term" value="F:trans-1,2-dihydrobenzene-1,2-diol dehydrogenase activity"/>
    <property type="evidence" value="ECO:0007669"/>
    <property type="project" value="UniProtKB-EC"/>
</dbReference>
<evidence type="ECO:0000256" key="6">
    <source>
        <dbReference type="ARBA" id="ARBA00042926"/>
    </source>
</evidence>
<evidence type="ECO:0000256" key="5">
    <source>
        <dbReference type="ARBA" id="ARBA00040603"/>
    </source>
</evidence>
<reference evidence="13" key="1">
    <citation type="submission" date="2015-09" db="EMBL/GenBank/DDBJ databases">
        <title>Scylla olivacea transcriptome.</title>
        <authorList>
            <person name="Ikhwanuddin M."/>
        </authorList>
    </citation>
    <scope>NUCLEOTIDE SEQUENCE</scope>
</reference>
<dbReference type="PANTHER" id="PTHR22604">
    <property type="entry name" value="OXIDOREDUCTASES"/>
    <property type="match status" value="1"/>
</dbReference>
<dbReference type="EC" id="1.3.1.20" evidence="3"/>
<evidence type="ECO:0000313" key="13">
    <source>
        <dbReference type="EMBL" id="JAI65635.1"/>
    </source>
</evidence>